<organism evidence="9 10">
    <name type="scientific">Bacillus cereus</name>
    <dbReference type="NCBI Taxonomy" id="1396"/>
    <lineage>
        <taxon>Bacteria</taxon>
        <taxon>Bacillati</taxon>
        <taxon>Bacillota</taxon>
        <taxon>Bacilli</taxon>
        <taxon>Bacillales</taxon>
        <taxon>Bacillaceae</taxon>
        <taxon>Bacillus</taxon>
        <taxon>Bacillus cereus group</taxon>
    </lineage>
</organism>
<dbReference type="PANTHER" id="PTHR12215">
    <property type="entry name" value="PHOSPHOPANTETHEINE TRANSFERASE"/>
    <property type="match status" value="1"/>
</dbReference>
<evidence type="ECO:0000256" key="1">
    <source>
        <dbReference type="ARBA" id="ARBA00001946"/>
    </source>
</evidence>
<evidence type="ECO:0000259" key="7">
    <source>
        <dbReference type="Pfam" id="PF01648"/>
    </source>
</evidence>
<feature type="domain" description="4'-phosphopantetheinyl transferase N-terminal" evidence="8">
    <location>
        <begin position="18"/>
        <end position="100"/>
    </location>
</feature>
<evidence type="ECO:0000313" key="9">
    <source>
        <dbReference type="EMBL" id="TNB96310.1"/>
    </source>
</evidence>
<dbReference type="Pfam" id="PF22624">
    <property type="entry name" value="AASDHPPT_N"/>
    <property type="match status" value="1"/>
</dbReference>
<dbReference type="Gene3D" id="3.90.470.20">
    <property type="entry name" value="4'-phosphopantetheinyl transferase domain"/>
    <property type="match status" value="2"/>
</dbReference>
<keyword evidence="6" id="KW-0045">Antibiotic biosynthesis</keyword>
<dbReference type="EMBL" id="VDDR01000010">
    <property type="protein sequence ID" value="TNB96310.1"/>
    <property type="molecule type" value="Genomic_DNA"/>
</dbReference>
<comment type="similarity">
    <text evidence="2">Belongs to the P-Pant transferase superfamily. Gsp/Sfp/HetI/AcpT family.</text>
</comment>
<feature type="domain" description="4'-phosphopantetheinyl transferase" evidence="7">
    <location>
        <begin position="103"/>
        <end position="204"/>
    </location>
</feature>
<protein>
    <submittedName>
        <fullName evidence="9">4'-phosphopantetheinyl transferase superfamily protein</fullName>
    </submittedName>
</protein>
<evidence type="ECO:0000259" key="8">
    <source>
        <dbReference type="Pfam" id="PF22624"/>
    </source>
</evidence>
<dbReference type="Proteomes" id="UP000309400">
    <property type="component" value="Unassembled WGS sequence"/>
</dbReference>
<dbReference type="GO" id="GO:0017000">
    <property type="term" value="P:antibiotic biosynthetic process"/>
    <property type="evidence" value="ECO:0007669"/>
    <property type="project" value="UniProtKB-KW"/>
</dbReference>
<dbReference type="SUPFAM" id="SSF56214">
    <property type="entry name" value="4'-phosphopantetheinyl transferase"/>
    <property type="match status" value="2"/>
</dbReference>
<dbReference type="InterPro" id="IPR037143">
    <property type="entry name" value="4-PPantetheinyl_Trfase_dom_sf"/>
</dbReference>
<gene>
    <name evidence="9" type="ORF">FHG65_18965</name>
</gene>
<evidence type="ECO:0000256" key="5">
    <source>
        <dbReference type="ARBA" id="ARBA00022842"/>
    </source>
</evidence>
<evidence type="ECO:0000256" key="4">
    <source>
        <dbReference type="ARBA" id="ARBA00022723"/>
    </source>
</evidence>
<proteinExistence type="inferred from homology"/>
<dbReference type="Pfam" id="PF01648">
    <property type="entry name" value="ACPS"/>
    <property type="match status" value="1"/>
</dbReference>
<dbReference type="InterPro" id="IPR050559">
    <property type="entry name" value="P-Pant_transferase_sf"/>
</dbReference>
<dbReference type="PANTHER" id="PTHR12215:SF10">
    <property type="entry name" value="L-AMINOADIPATE-SEMIALDEHYDE DEHYDROGENASE-PHOSPHOPANTETHEINYL TRANSFERASE"/>
    <property type="match status" value="1"/>
</dbReference>
<name>A0ABD7RFS4_BACCE</name>
<dbReference type="AlphaFoldDB" id="A0ABD7RFS4"/>
<accession>A0ABD7RFS4</accession>
<dbReference type="InterPro" id="IPR008278">
    <property type="entry name" value="4-PPantetheinyl_Trfase_dom"/>
</dbReference>
<dbReference type="NCBIfam" id="TIGR00556">
    <property type="entry name" value="pantethn_trn"/>
    <property type="match status" value="1"/>
</dbReference>
<comment type="caution">
    <text evidence="9">The sequence shown here is derived from an EMBL/GenBank/DDBJ whole genome shotgun (WGS) entry which is preliminary data.</text>
</comment>
<dbReference type="GO" id="GO:0046872">
    <property type="term" value="F:metal ion binding"/>
    <property type="evidence" value="ECO:0007669"/>
    <property type="project" value="UniProtKB-KW"/>
</dbReference>
<keyword evidence="5" id="KW-0460">Magnesium</keyword>
<dbReference type="InterPro" id="IPR004568">
    <property type="entry name" value="Ppantetheine-prot_Trfase_dom"/>
</dbReference>
<evidence type="ECO:0000256" key="3">
    <source>
        <dbReference type="ARBA" id="ARBA00022679"/>
    </source>
</evidence>
<evidence type="ECO:0000256" key="2">
    <source>
        <dbReference type="ARBA" id="ARBA00010990"/>
    </source>
</evidence>
<reference evidence="9 10" key="1">
    <citation type="submission" date="2019-06" db="EMBL/GenBank/DDBJ databases">
        <title>Biocontrol Bacillus strains from Vietnam.</title>
        <authorList>
            <person name="Borriss R."/>
            <person name="Lasch P."/>
            <person name="Thanh Tam L.T."/>
        </authorList>
    </citation>
    <scope>NUCLEOTIDE SEQUENCE [LARGE SCALE GENOMIC DNA]</scope>
    <source>
        <strain evidence="9 10">A8</strain>
    </source>
</reference>
<dbReference type="RefSeq" id="WP_025710233.1">
    <property type="nucleotide sequence ID" value="NZ_AZNI01000022.1"/>
</dbReference>
<keyword evidence="3 9" id="KW-0808">Transferase</keyword>
<dbReference type="InterPro" id="IPR055066">
    <property type="entry name" value="AASDHPPT_N"/>
</dbReference>
<dbReference type="GO" id="GO:0016740">
    <property type="term" value="F:transferase activity"/>
    <property type="evidence" value="ECO:0007669"/>
    <property type="project" value="UniProtKB-KW"/>
</dbReference>
<keyword evidence="4" id="KW-0479">Metal-binding</keyword>
<comment type="cofactor">
    <cofactor evidence="1">
        <name>Mg(2+)</name>
        <dbReference type="ChEBI" id="CHEBI:18420"/>
    </cofactor>
</comment>
<sequence>MGDIFCVHTNEDLDSATFDILKGYLSLEKRSKLERYYHFKDAQRGLFSELLIRYIIRKKGYLGQEIHFEVNRYGKPSFSKIPEFEFNISHSGEWIVCAVDQHPVGIDVELISAIDFDIAHQFFTTKECKYIFSSDEQKLSRFYEIWTLKESYIKAIGQGLSIPLNSFSIIKHDSYFTVETEKLMDGPIYLSQIQLDTAYKLAVCSYNRNITNQLSLVSPANLIEYTLKENYSF</sequence>
<evidence type="ECO:0000256" key="6">
    <source>
        <dbReference type="ARBA" id="ARBA00023194"/>
    </source>
</evidence>
<evidence type="ECO:0000313" key="10">
    <source>
        <dbReference type="Proteomes" id="UP000309400"/>
    </source>
</evidence>